<reference evidence="2" key="1">
    <citation type="journal article" date="2014" name="BMC Genomics">
        <title>The genome sequence of the biocontrol fungus Metarhizium anisopliae and comparative genomics of Metarhizium species.</title>
        <authorList>
            <person name="Pattemore J.A."/>
            <person name="Hane J.K."/>
            <person name="Williams A.H."/>
            <person name="Wilson B.A."/>
            <person name="Stodart B.J."/>
            <person name="Ash G.J."/>
        </authorList>
    </citation>
    <scope>NUCLEOTIDE SEQUENCE [LARGE SCALE GENOMIC DNA]</scope>
    <source>
        <strain evidence="2">BRIP 53293</strain>
    </source>
</reference>
<name>A0A0D9NJ95_METAN</name>
<organism evidence="1 2">
    <name type="scientific">Metarhizium anisopliae BRIP 53293</name>
    <dbReference type="NCBI Taxonomy" id="1291518"/>
    <lineage>
        <taxon>Eukaryota</taxon>
        <taxon>Fungi</taxon>
        <taxon>Dikarya</taxon>
        <taxon>Ascomycota</taxon>
        <taxon>Pezizomycotina</taxon>
        <taxon>Sordariomycetes</taxon>
        <taxon>Hypocreomycetidae</taxon>
        <taxon>Hypocreales</taxon>
        <taxon>Clavicipitaceae</taxon>
        <taxon>Metarhizium</taxon>
    </lineage>
</organism>
<evidence type="ECO:0008006" key="3">
    <source>
        <dbReference type="Google" id="ProtNLM"/>
    </source>
</evidence>
<sequence length="248" mass="26160">MSSPTPCYRGALELSFEEFRGHATSTCRVATDGRKSPSFVVPVDLISRLSPNLGALVKKDRDSTDDVLKLEAVDADTFWRFFQFVFSGSYDCIGHIERDGVEVVNDPASQSLLETPQKRNGTGGGSMFGAPLSPLVGTGGGGTFGTSPSPLAGTGGGLFGTCGMSGPASNSMFRVTKNRDTTMANGSCWSLGSGSPFGAAQSLLKSRSPYSIISKTMTLDTYSGLKVRCKRKRATSDNGEDLGKHSKT</sequence>
<protein>
    <recommendedName>
        <fullName evidence="3">BTB domain-containing protein</fullName>
    </recommendedName>
</protein>
<proteinExistence type="predicted"/>
<dbReference type="EMBL" id="KE384777">
    <property type="protein sequence ID" value="KJK73808.1"/>
    <property type="molecule type" value="Genomic_DNA"/>
</dbReference>
<keyword evidence="2" id="KW-1185">Reference proteome</keyword>
<evidence type="ECO:0000313" key="2">
    <source>
        <dbReference type="Proteomes" id="UP000054544"/>
    </source>
</evidence>
<accession>A0A0D9NJ95</accession>
<dbReference type="AlphaFoldDB" id="A0A0D9NJ95"/>
<gene>
    <name evidence="1" type="ORF">H634G_10915</name>
</gene>
<dbReference type="Proteomes" id="UP000054544">
    <property type="component" value="Unassembled WGS sequence"/>
</dbReference>
<evidence type="ECO:0000313" key="1">
    <source>
        <dbReference type="EMBL" id="KJK73808.1"/>
    </source>
</evidence>